<organism evidence="1">
    <name type="scientific">Amphimedon queenslandica</name>
    <name type="common">Sponge</name>
    <dbReference type="NCBI Taxonomy" id="400682"/>
    <lineage>
        <taxon>Eukaryota</taxon>
        <taxon>Metazoa</taxon>
        <taxon>Porifera</taxon>
        <taxon>Demospongiae</taxon>
        <taxon>Heteroscleromorpha</taxon>
        <taxon>Haplosclerida</taxon>
        <taxon>Niphatidae</taxon>
        <taxon>Amphimedon</taxon>
    </lineage>
</organism>
<dbReference type="EnsemblMetazoa" id="XM_020002921.1">
    <property type="protein sequence ID" value="XP_019858480.1"/>
    <property type="gene ID" value="LOC109586711"/>
</dbReference>
<evidence type="ECO:0000313" key="2">
    <source>
        <dbReference type="Proteomes" id="UP000007879"/>
    </source>
</evidence>
<proteinExistence type="predicted"/>
<sequence>MVSSAEFDSNLIDLVGIYHEAHGSLQRTNVYANGIMQVMLFLSVNYRGDATGLEETIKRHVHDHAVIYQLNDNNGLQDEVTYEKSYTSNGCPHDIEYPGVMKNDSPKSTSDIRAPFFFIVPFNSPTGTFKWIGELNSKQTKTHLTVEVRPFTVSADYFEIESRGLYMKAELRVLKYKDGKFGANQVLYKVTPYKGIKFDGANSWIAMVDSNSAKAGAFVEYRNTKPRVAENSYIYSSRNEWAENGDRIPFAHKRLTSSYGWEDGIYIPEDAVDAAWKEGIVMIKIAQHSLGMTRIDSYGYWLENWREYEFEILDTLGNRIFMSINWNAGDWFGTWTVHQAYPVPA</sequence>
<dbReference type="EnsemblMetazoa" id="Aqu2.1.16870_001">
    <property type="protein sequence ID" value="Aqu2.1.16870_001"/>
    <property type="gene ID" value="Aqu2.1.16870"/>
</dbReference>
<reference evidence="2" key="1">
    <citation type="journal article" date="2010" name="Nature">
        <title>The Amphimedon queenslandica genome and the evolution of animal complexity.</title>
        <authorList>
            <person name="Srivastava M."/>
            <person name="Simakov O."/>
            <person name="Chapman J."/>
            <person name="Fahey B."/>
            <person name="Gauthier M.E."/>
            <person name="Mitros T."/>
            <person name="Richards G.S."/>
            <person name="Conaco C."/>
            <person name="Dacre M."/>
            <person name="Hellsten U."/>
            <person name="Larroux C."/>
            <person name="Putnam N.H."/>
            <person name="Stanke M."/>
            <person name="Adamska M."/>
            <person name="Darling A."/>
            <person name="Degnan S.M."/>
            <person name="Oakley T.H."/>
            <person name="Plachetzki D.C."/>
            <person name="Zhai Y."/>
            <person name="Adamski M."/>
            <person name="Calcino A."/>
            <person name="Cummins S.F."/>
            <person name="Goodstein D.M."/>
            <person name="Harris C."/>
            <person name="Jackson D.J."/>
            <person name="Leys S.P."/>
            <person name="Shu S."/>
            <person name="Woodcroft B.J."/>
            <person name="Vervoort M."/>
            <person name="Kosik K.S."/>
            <person name="Manning G."/>
            <person name="Degnan B.M."/>
            <person name="Rokhsar D.S."/>
        </authorList>
    </citation>
    <scope>NUCLEOTIDE SEQUENCE [LARGE SCALE GENOMIC DNA]</scope>
</reference>
<dbReference type="KEGG" id="aqu:109586711"/>
<reference evidence="1" key="2">
    <citation type="submission" date="2017-05" db="UniProtKB">
        <authorList>
            <consortium name="EnsemblMetazoa"/>
        </authorList>
    </citation>
    <scope>IDENTIFICATION</scope>
</reference>
<dbReference type="InParanoid" id="A0A1X7TPQ1"/>
<evidence type="ECO:0000313" key="1">
    <source>
        <dbReference type="EnsemblMetazoa" id="Aqu2.1.16870_001"/>
    </source>
</evidence>
<dbReference type="AlphaFoldDB" id="A0A1X7TPQ1"/>
<keyword evidence="2" id="KW-1185">Reference proteome</keyword>
<accession>A0A1X7TPQ1</accession>
<name>A0A1X7TPQ1_AMPQE</name>
<dbReference type="Proteomes" id="UP000007879">
    <property type="component" value="Unassembled WGS sequence"/>
</dbReference>
<gene>
    <name evidence="1" type="primary">109586711</name>
</gene>
<protein>
    <submittedName>
        <fullName evidence="1">Uncharacterized protein</fullName>
    </submittedName>
</protein>